<keyword evidence="1" id="KW-0812">Transmembrane</keyword>
<feature type="transmembrane region" description="Helical" evidence="1">
    <location>
        <begin position="40"/>
        <end position="59"/>
    </location>
</feature>
<protein>
    <recommendedName>
        <fullName evidence="4">PH (Pleckstrin Homology) domain-containing protein</fullName>
    </recommendedName>
</protein>
<keyword evidence="1" id="KW-0472">Membrane</keyword>
<evidence type="ECO:0000256" key="1">
    <source>
        <dbReference type="SAM" id="Phobius"/>
    </source>
</evidence>
<organism evidence="2 3">
    <name type="scientific">Prauserella oleivorans</name>
    <dbReference type="NCBI Taxonomy" id="1478153"/>
    <lineage>
        <taxon>Bacteria</taxon>
        <taxon>Bacillati</taxon>
        <taxon>Actinomycetota</taxon>
        <taxon>Actinomycetes</taxon>
        <taxon>Pseudonocardiales</taxon>
        <taxon>Pseudonocardiaceae</taxon>
        <taxon>Prauserella</taxon>
    </lineage>
</organism>
<keyword evidence="1" id="KW-1133">Transmembrane helix</keyword>
<evidence type="ECO:0008006" key="4">
    <source>
        <dbReference type="Google" id="ProtNLM"/>
    </source>
</evidence>
<gene>
    <name evidence="2" type="ORF">ACFS2C_18345</name>
</gene>
<dbReference type="Proteomes" id="UP001597478">
    <property type="component" value="Unassembled WGS sequence"/>
</dbReference>
<feature type="transmembrane region" description="Helical" evidence="1">
    <location>
        <begin position="16"/>
        <end position="34"/>
    </location>
</feature>
<keyword evidence="3" id="KW-1185">Reference proteome</keyword>
<evidence type="ECO:0000313" key="3">
    <source>
        <dbReference type="Proteomes" id="UP001597478"/>
    </source>
</evidence>
<dbReference type="EMBL" id="JBHUOF010000026">
    <property type="protein sequence ID" value="MFD2801355.1"/>
    <property type="molecule type" value="Genomic_DNA"/>
</dbReference>
<name>A0ABW5WG58_9PSEU</name>
<comment type="caution">
    <text evidence="2">The sequence shown here is derived from an EMBL/GenBank/DDBJ whole genome shotgun (WGS) entry which is preliminary data.</text>
</comment>
<sequence length="157" mass="17170">MHYDRTVRPPAWLDRLNRAVFVLCVSGSVALWMAAPEPLWARLVATVLIVGIGGVIGWVHGRVTVDDRALTLAVVPLFRRRISLDRIVAVETVHADPVRDFGGYGYRLMGSGLVGFVFQAGPAAKLSTRYGRTYVVATPEADRLVELLRGSTGIRGE</sequence>
<dbReference type="RefSeq" id="WP_377393767.1">
    <property type="nucleotide sequence ID" value="NZ_JBHSAN010000043.1"/>
</dbReference>
<proteinExistence type="predicted"/>
<evidence type="ECO:0000313" key="2">
    <source>
        <dbReference type="EMBL" id="MFD2801355.1"/>
    </source>
</evidence>
<accession>A0ABW5WG58</accession>
<reference evidence="3" key="1">
    <citation type="journal article" date="2019" name="Int. J. Syst. Evol. Microbiol.">
        <title>The Global Catalogue of Microorganisms (GCM) 10K type strain sequencing project: providing services to taxonomists for standard genome sequencing and annotation.</title>
        <authorList>
            <consortium name="The Broad Institute Genomics Platform"/>
            <consortium name="The Broad Institute Genome Sequencing Center for Infectious Disease"/>
            <person name="Wu L."/>
            <person name="Ma J."/>
        </authorList>
    </citation>
    <scope>NUCLEOTIDE SEQUENCE [LARGE SCALE GENOMIC DNA]</scope>
    <source>
        <strain evidence="3">IBRC-M 10906</strain>
    </source>
</reference>